<dbReference type="SMR" id="A0A829BUQ7"/>
<evidence type="ECO:0000256" key="3">
    <source>
        <dbReference type="ARBA" id="ARBA00022692"/>
    </source>
</evidence>
<proteinExistence type="predicted"/>
<evidence type="ECO:0000256" key="2">
    <source>
        <dbReference type="ARBA" id="ARBA00022475"/>
    </source>
</evidence>
<gene>
    <name evidence="8" type="ORF">SMU82_00065</name>
</gene>
<dbReference type="PANTHER" id="PTHR33885:SF3">
    <property type="entry name" value="PHAGE SHOCK PROTEIN C"/>
    <property type="match status" value="1"/>
</dbReference>
<dbReference type="GeneID" id="93859705"/>
<evidence type="ECO:0000313" key="8">
    <source>
        <dbReference type="EMBL" id="EMC25797.1"/>
    </source>
</evidence>
<sequence>MSKATFYKKRKGSMICGVVAGLSDKYGWELPLARILAALFMYIFPGAIILYIILAVCLPYKEDLEKDNQQRTYYRHAQGPRKRKDAEVIDEEDDNKWFW</sequence>
<dbReference type="GO" id="GO:0005886">
    <property type="term" value="C:plasma membrane"/>
    <property type="evidence" value="ECO:0007669"/>
    <property type="project" value="UniProtKB-SubCell"/>
</dbReference>
<organism evidence="8 9">
    <name type="scientific">Streptococcus mutans SM6</name>
    <dbReference type="NCBI Taxonomy" id="857119"/>
    <lineage>
        <taxon>Bacteria</taxon>
        <taxon>Bacillati</taxon>
        <taxon>Bacillota</taxon>
        <taxon>Bacilli</taxon>
        <taxon>Lactobacillales</taxon>
        <taxon>Streptococcaceae</taxon>
        <taxon>Streptococcus</taxon>
    </lineage>
</organism>
<evidence type="ECO:0000256" key="5">
    <source>
        <dbReference type="ARBA" id="ARBA00023136"/>
    </source>
</evidence>
<protein>
    <recommendedName>
        <fullName evidence="7">Phage shock protein PspC N-terminal domain-containing protein</fullName>
    </recommendedName>
</protein>
<evidence type="ECO:0000256" key="6">
    <source>
        <dbReference type="SAM" id="Phobius"/>
    </source>
</evidence>
<dbReference type="PANTHER" id="PTHR33885">
    <property type="entry name" value="PHAGE SHOCK PROTEIN C"/>
    <property type="match status" value="1"/>
</dbReference>
<keyword evidence="5 6" id="KW-0472">Membrane</keyword>
<evidence type="ECO:0000313" key="9">
    <source>
        <dbReference type="Proteomes" id="UP000011676"/>
    </source>
</evidence>
<comment type="caution">
    <text evidence="8">The sequence shown here is derived from an EMBL/GenBank/DDBJ whole genome shotgun (WGS) entry which is preliminary data.</text>
</comment>
<dbReference type="EMBL" id="AHSR01000001">
    <property type="protein sequence ID" value="EMC25797.1"/>
    <property type="molecule type" value="Genomic_DNA"/>
</dbReference>
<dbReference type="AlphaFoldDB" id="A0A829BUQ7"/>
<dbReference type="RefSeq" id="WP_002263628.1">
    <property type="nucleotide sequence ID" value="NZ_AHSR01000001.1"/>
</dbReference>
<keyword evidence="3 6" id="KW-0812">Transmembrane</keyword>
<feature type="domain" description="Phage shock protein PspC N-terminal" evidence="7">
    <location>
        <begin position="5"/>
        <end position="60"/>
    </location>
</feature>
<name>A0A829BUQ7_STRMG</name>
<dbReference type="InterPro" id="IPR007168">
    <property type="entry name" value="Phageshock_PspC_N"/>
</dbReference>
<accession>A0A829BUQ7</accession>
<evidence type="ECO:0000256" key="4">
    <source>
        <dbReference type="ARBA" id="ARBA00022989"/>
    </source>
</evidence>
<evidence type="ECO:0000259" key="7">
    <source>
        <dbReference type="Pfam" id="PF04024"/>
    </source>
</evidence>
<keyword evidence="4 6" id="KW-1133">Transmembrane helix</keyword>
<reference evidence="8 9" key="1">
    <citation type="journal article" date="2013" name="Mol. Biol. Evol.">
        <title>Evolutionary and population genomics of the cavity causing bacteria Streptococcus mutans.</title>
        <authorList>
            <person name="Cornejo O.E."/>
            <person name="Lefebure T."/>
            <person name="Pavinski Bitar P.D."/>
            <person name="Lang P."/>
            <person name="Richards V.P."/>
            <person name="Eilertson K."/>
            <person name="Do T."/>
            <person name="Beighton D."/>
            <person name="Zeng L."/>
            <person name="Ahn S.J."/>
            <person name="Burne R.A."/>
            <person name="Siepel A."/>
            <person name="Bustamante C.D."/>
            <person name="Stanhope M.J."/>
        </authorList>
    </citation>
    <scope>NUCLEOTIDE SEQUENCE [LARGE SCALE GENOMIC DNA]</scope>
    <source>
        <strain evidence="8 9">SM6</strain>
    </source>
</reference>
<comment type="subcellular location">
    <subcellularLocation>
        <location evidence="1">Cell membrane</location>
        <topology evidence="1">Single-pass membrane protein</topology>
    </subcellularLocation>
</comment>
<dbReference type="InterPro" id="IPR052027">
    <property type="entry name" value="PspC"/>
</dbReference>
<keyword evidence="2" id="KW-1003">Cell membrane</keyword>
<evidence type="ECO:0000256" key="1">
    <source>
        <dbReference type="ARBA" id="ARBA00004162"/>
    </source>
</evidence>
<dbReference type="Pfam" id="PF04024">
    <property type="entry name" value="PspC"/>
    <property type="match status" value="1"/>
</dbReference>
<dbReference type="Proteomes" id="UP000011676">
    <property type="component" value="Unassembled WGS sequence"/>
</dbReference>
<feature type="transmembrane region" description="Helical" evidence="6">
    <location>
        <begin position="37"/>
        <end position="60"/>
    </location>
</feature>